<reference evidence="2" key="1">
    <citation type="submission" date="2020-07" db="EMBL/GenBank/DDBJ databases">
        <authorList>
            <person name="Nazaruddin N."/>
        </authorList>
    </citation>
    <scope>NUCLEOTIDE SEQUENCE</scope>
</reference>
<dbReference type="AlphaFoldDB" id="A0A6V7HIX4"/>
<comment type="caution">
    <text evidence="2">The sequence shown here is derived from an EMBL/GenBank/DDBJ whole genome shotgun (WGS) entry which is preliminary data.</text>
</comment>
<dbReference type="EMBL" id="CAJDYZ010013095">
    <property type="protein sequence ID" value="CAD1480918.1"/>
    <property type="molecule type" value="Genomic_DNA"/>
</dbReference>
<accession>A0A6V7HIX4</accession>
<keyword evidence="3" id="KW-1185">Reference proteome</keyword>
<proteinExistence type="predicted"/>
<protein>
    <submittedName>
        <fullName evidence="2">Uncharacterized protein</fullName>
    </submittedName>
</protein>
<evidence type="ECO:0000256" key="1">
    <source>
        <dbReference type="SAM" id="MobiDB-lite"/>
    </source>
</evidence>
<organism evidence="2 3">
    <name type="scientific">Heterotrigona itama</name>
    <dbReference type="NCBI Taxonomy" id="395501"/>
    <lineage>
        <taxon>Eukaryota</taxon>
        <taxon>Metazoa</taxon>
        <taxon>Ecdysozoa</taxon>
        <taxon>Arthropoda</taxon>
        <taxon>Hexapoda</taxon>
        <taxon>Insecta</taxon>
        <taxon>Pterygota</taxon>
        <taxon>Neoptera</taxon>
        <taxon>Endopterygota</taxon>
        <taxon>Hymenoptera</taxon>
        <taxon>Apocrita</taxon>
        <taxon>Aculeata</taxon>
        <taxon>Apoidea</taxon>
        <taxon>Anthophila</taxon>
        <taxon>Apidae</taxon>
        <taxon>Heterotrigona</taxon>
    </lineage>
</organism>
<sequence length="35" mass="4193">RRTIIIRNGSRQRPQKKGSERRLRSNDNHVGMEDM</sequence>
<feature type="region of interest" description="Disordered" evidence="1">
    <location>
        <begin position="1"/>
        <end position="35"/>
    </location>
</feature>
<gene>
    <name evidence="2" type="ORF">MHI_LOCUS970889</name>
</gene>
<name>A0A6V7HIX4_9HYME</name>
<feature type="non-terminal residue" evidence="2">
    <location>
        <position position="1"/>
    </location>
</feature>
<evidence type="ECO:0000313" key="3">
    <source>
        <dbReference type="Proteomes" id="UP000752696"/>
    </source>
</evidence>
<feature type="compositionally biased region" description="Basic and acidic residues" evidence="1">
    <location>
        <begin position="17"/>
        <end position="35"/>
    </location>
</feature>
<dbReference type="Proteomes" id="UP000752696">
    <property type="component" value="Unassembled WGS sequence"/>
</dbReference>
<feature type="non-terminal residue" evidence="2">
    <location>
        <position position="35"/>
    </location>
</feature>
<evidence type="ECO:0000313" key="2">
    <source>
        <dbReference type="EMBL" id="CAD1480918.1"/>
    </source>
</evidence>